<accession>A0AAV8QZ80</accession>
<evidence type="ECO:0000313" key="5">
    <source>
        <dbReference type="EMBL" id="KAJ8485524.1"/>
    </source>
</evidence>
<dbReference type="Gene3D" id="2.40.50.140">
    <property type="entry name" value="Nucleic acid-binding proteins"/>
    <property type="match status" value="1"/>
</dbReference>
<sequence length="334" mass="37134">MDARNTLSPNMEEGSSAPAAVGHGFEATVEFKPVEHPSEPLVCDQPITCPLPEPSILNDGRIWKERRTSATARVKADLPVVKDGSHLQSQDGRANPTPNPAKRLISPTLSAPENNIITLLEEFHDMKCMGYGRNMNKEKDPPDCVYSFDMLASLCRIFKAVYPATNNSQLHDRPLSIISFLAIARQELLQSVQATPNSGSEDTRYFLRSFDKVSRIEARSEQFDMHMQLDVNTEIYPLQVGDKFTMVLAPTLSLDGTPDTGYYTPGGRKSLADKFEYVMHGKLYKISEEASGGPNVKVELYASFGGLLMMLKGDPSNAAQFELDQRLFLLMRKV</sequence>
<evidence type="ECO:0000256" key="1">
    <source>
        <dbReference type="ARBA" id="ARBA00004123"/>
    </source>
</evidence>
<comment type="subcellular location">
    <subcellularLocation>
        <location evidence="1">Nucleus</location>
    </subcellularLocation>
</comment>
<name>A0AAV8QZ80_ENSVE</name>
<dbReference type="Proteomes" id="UP001222027">
    <property type="component" value="Unassembled WGS sequence"/>
</dbReference>
<evidence type="ECO:0000256" key="3">
    <source>
        <dbReference type="ARBA" id="ARBA00023242"/>
    </source>
</evidence>
<comment type="similarity">
    <text evidence="2">Belongs to the eukaryotic RPB8 RNA polymerase subunit family.</text>
</comment>
<dbReference type="GO" id="GO:0005665">
    <property type="term" value="C:RNA polymerase II, core complex"/>
    <property type="evidence" value="ECO:0007669"/>
    <property type="project" value="TreeGrafter"/>
</dbReference>
<dbReference type="InterPro" id="IPR012340">
    <property type="entry name" value="NA-bd_OB-fold"/>
</dbReference>
<dbReference type="GO" id="GO:0006351">
    <property type="term" value="P:DNA-templated transcription"/>
    <property type="evidence" value="ECO:0007669"/>
    <property type="project" value="InterPro"/>
</dbReference>
<protein>
    <submittedName>
        <fullName evidence="5">Uncharacterized protein</fullName>
    </submittedName>
</protein>
<organism evidence="5 6">
    <name type="scientific">Ensete ventricosum</name>
    <name type="common">Abyssinian banana</name>
    <name type="synonym">Musa ensete</name>
    <dbReference type="NCBI Taxonomy" id="4639"/>
    <lineage>
        <taxon>Eukaryota</taxon>
        <taxon>Viridiplantae</taxon>
        <taxon>Streptophyta</taxon>
        <taxon>Embryophyta</taxon>
        <taxon>Tracheophyta</taxon>
        <taxon>Spermatophyta</taxon>
        <taxon>Magnoliopsida</taxon>
        <taxon>Liliopsida</taxon>
        <taxon>Zingiberales</taxon>
        <taxon>Musaceae</taxon>
        <taxon>Ensete</taxon>
    </lineage>
</organism>
<dbReference type="EMBL" id="JAQQAF010000005">
    <property type="protein sequence ID" value="KAJ8485524.1"/>
    <property type="molecule type" value="Genomic_DNA"/>
</dbReference>
<evidence type="ECO:0000256" key="4">
    <source>
        <dbReference type="SAM" id="MobiDB-lite"/>
    </source>
</evidence>
<proteinExistence type="inferred from homology"/>
<comment type="caution">
    <text evidence="5">The sequence shown here is derived from an EMBL/GenBank/DDBJ whole genome shotgun (WGS) entry which is preliminary data.</text>
</comment>
<dbReference type="InterPro" id="IPR005570">
    <property type="entry name" value="RPABC3"/>
</dbReference>
<gene>
    <name evidence="5" type="ORF">OPV22_018009</name>
</gene>
<dbReference type="PANTHER" id="PTHR10917:SF0">
    <property type="entry name" value="DNA-DIRECTED RNA POLYMERASES I, II, AND III SUBUNIT RPABC3"/>
    <property type="match status" value="1"/>
</dbReference>
<dbReference type="GO" id="GO:0003899">
    <property type="term" value="F:DNA-directed RNA polymerase activity"/>
    <property type="evidence" value="ECO:0007669"/>
    <property type="project" value="InterPro"/>
</dbReference>
<keyword evidence="6" id="KW-1185">Reference proteome</keyword>
<evidence type="ECO:0000313" key="6">
    <source>
        <dbReference type="Proteomes" id="UP001222027"/>
    </source>
</evidence>
<keyword evidence="3" id="KW-0539">Nucleus</keyword>
<evidence type="ECO:0000256" key="2">
    <source>
        <dbReference type="ARBA" id="ARBA00008912"/>
    </source>
</evidence>
<dbReference type="PANTHER" id="PTHR10917">
    <property type="entry name" value="DNA-DIRECTED RNA POLYMERASES I, II, AND III SUBUNIT RPABC3"/>
    <property type="match status" value="1"/>
</dbReference>
<dbReference type="Pfam" id="PF03870">
    <property type="entry name" value="RNA_pol_Rpb8"/>
    <property type="match status" value="1"/>
</dbReference>
<dbReference type="GO" id="GO:0005666">
    <property type="term" value="C:RNA polymerase III complex"/>
    <property type="evidence" value="ECO:0007669"/>
    <property type="project" value="TreeGrafter"/>
</dbReference>
<dbReference type="AlphaFoldDB" id="A0AAV8QZ80"/>
<dbReference type="SMART" id="SM00658">
    <property type="entry name" value="RPOL8c"/>
    <property type="match status" value="1"/>
</dbReference>
<dbReference type="GO" id="GO:0005736">
    <property type="term" value="C:RNA polymerase I complex"/>
    <property type="evidence" value="ECO:0007669"/>
    <property type="project" value="TreeGrafter"/>
</dbReference>
<feature type="region of interest" description="Disordered" evidence="4">
    <location>
        <begin position="74"/>
        <end position="101"/>
    </location>
</feature>
<dbReference type="SUPFAM" id="SSF50249">
    <property type="entry name" value="Nucleic acid-binding proteins"/>
    <property type="match status" value="1"/>
</dbReference>
<dbReference type="FunFam" id="2.40.50.140:FF:001002">
    <property type="match status" value="1"/>
</dbReference>
<reference evidence="5 6" key="1">
    <citation type="submission" date="2022-12" db="EMBL/GenBank/DDBJ databases">
        <title>Chromosome-scale assembly of the Ensete ventricosum genome.</title>
        <authorList>
            <person name="Dussert Y."/>
            <person name="Stocks J."/>
            <person name="Wendawek A."/>
            <person name="Woldeyes F."/>
            <person name="Nichols R.A."/>
            <person name="Borrell J.S."/>
        </authorList>
    </citation>
    <scope>NUCLEOTIDE SEQUENCE [LARGE SCALE GENOMIC DNA]</scope>
    <source>
        <strain evidence="6">cv. Maze</strain>
        <tissue evidence="5">Seeds</tissue>
    </source>
</reference>